<keyword evidence="2" id="KW-0276">Fatty acid metabolism</keyword>
<feature type="compositionally biased region" description="Low complexity" evidence="4">
    <location>
        <begin position="948"/>
        <end position="962"/>
    </location>
</feature>
<feature type="compositionally biased region" description="Acidic residues" evidence="4">
    <location>
        <begin position="1049"/>
        <end position="1066"/>
    </location>
</feature>
<dbReference type="AlphaFoldDB" id="F4PS40"/>
<feature type="compositionally biased region" description="Basic and acidic residues" evidence="4">
    <location>
        <begin position="1091"/>
        <end position="1109"/>
    </location>
</feature>
<dbReference type="GO" id="GO:0005783">
    <property type="term" value="C:endoplasmic reticulum"/>
    <property type="evidence" value="ECO:0007669"/>
    <property type="project" value="TreeGrafter"/>
</dbReference>
<dbReference type="SUPFAM" id="SSF56801">
    <property type="entry name" value="Acetyl-CoA synthetase-like"/>
    <property type="match status" value="1"/>
</dbReference>
<gene>
    <name evidence="6" type="ORF">DFA_01307</name>
</gene>
<evidence type="ECO:0000256" key="4">
    <source>
        <dbReference type="SAM" id="MobiDB-lite"/>
    </source>
</evidence>
<dbReference type="STRING" id="1054147.F4PS40"/>
<feature type="region of interest" description="Disordered" evidence="4">
    <location>
        <begin position="1021"/>
        <end position="1109"/>
    </location>
</feature>
<dbReference type="GO" id="GO:0004467">
    <property type="term" value="F:long-chain fatty acid-CoA ligase activity"/>
    <property type="evidence" value="ECO:0007669"/>
    <property type="project" value="TreeGrafter"/>
</dbReference>
<evidence type="ECO:0000256" key="1">
    <source>
        <dbReference type="ARBA" id="ARBA00022598"/>
    </source>
</evidence>
<evidence type="ECO:0000259" key="5">
    <source>
        <dbReference type="Pfam" id="PF00501"/>
    </source>
</evidence>
<proteinExistence type="predicted"/>
<feature type="compositionally biased region" description="Basic and acidic residues" evidence="4">
    <location>
        <begin position="1021"/>
        <end position="1045"/>
    </location>
</feature>
<feature type="compositionally biased region" description="Low complexity" evidence="4">
    <location>
        <begin position="89"/>
        <end position="114"/>
    </location>
</feature>
<dbReference type="EMBL" id="GL883010">
    <property type="protein sequence ID" value="EGG21423.1"/>
    <property type="molecule type" value="Genomic_DNA"/>
</dbReference>
<feature type="compositionally biased region" description="Acidic residues" evidence="4">
    <location>
        <begin position="1076"/>
        <end position="1085"/>
    </location>
</feature>
<feature type="compositionally biased region" description="Low complexity" evidence="4">
    <location>
        <begin position="1"/>
        <end position="34"/>
    </location>
</feature>
<dbReference type="InterPro" id="IPR020845">
    <property type="entry name" value="AMP-binding_CS"/>
</dbReference>
<dbReference type="PROSITE" id="PS00455">
    <property type="entry name" value="AMP_BINDING"/>
    <property type="match status" value="1"/>
</dbReference>
<keyword evidence="1" id="KW-0436">Ligase</keyword>
<feature type="compositionally biased region" description="Low complexity" evidence="4">
    <location>
        <begin position="41"/>
        <end position="65"/>
    </location>
</feature>
<protein>
    <recommendedName>
        <fullName evidence="5">AMP-dependent synthetase/ligase domain-containing protein</fullName>
    </recommendedName>
</protein>
<evidence type="ECO:0000313" key="7">
    <source>
        <dbReference type="Proteomes" id="UP000007797"/>
    </source>
</evidence>
<evidence type="ECO:0000313" key="6">
    <source>
        <dbReference type="EMBL" id="EGG21423.1"/>
    </source>
</evidence>
<name>F4PS40_CACFS</name>
<dbReference type="OMA" id="PEWHIAF"/>
<dbReference type="GO" id="GO:0016020">
    <property type="term" value="C:membrane"/>
    <property type="evidence" value="ECO:0007669"/>
    <property type="project" value="TreeGrafter"/>
</dbReference>
<dbReference type="Gene3D" id="3.40.50.12780">
    <property type="entry name" value="N-terminal domain of ligase-like"/>
    <property type="match status" value="2"/>
</dbReference>
<dbReference type="Gene3D" id="3.40.50.980">
    <property type="match status" value="2"/>
</dbReference>
<keyword evidence="3" id="KW-0443">Lipid metabolism</keyword>
<feature type="compositionally biased region" description="Low complexity" evidence="4">
    <location>
        <begin position="278"/>
        <end position="339"/>
    </location>
</feature>
<feature type="region of interest" description="Disordered" evidence="4">
    <location>
        <begin position="89"/>
        <end position="132"/>
    </location>
</feature>
<dbReference type="Pfam" id="PF00501">
    <property type="entry name" value="AMP-binding"/>
    <property type="match status" value="1"/>
</dbReference>
<dbReference type="PANTHER" id="PTHR43272">
    <property type="entry name" value="LONG-CHAIN-FATTY-ACID--COA LIGASE"/>
    <property type="match status" value="1"/>
</dbReference>
<feature type="region of interest" description="Disordered" evidence="4">
    <location>
        <begin position="948"/>
        <end position="977"/>
    </location>
</feature>
<accession>F4PS40</accession>
<dbReference type="RefSeq" id="XP_004359273.1">
    <property type="nucleotide sequence ID" value="XM_004359216.1"/>
</dbReference>
<reference evidence="7" key="1">
    <citation type="journal article" date="2011" name="Genome Res.">
        <title>Phylogeny-wide analysis of social amoeba genomes highlights ancient origins for complex intercellular communication.</title>
        <authorList>
            <person name="Heidel A.J."/>
            <person name="Lawal H.M."/>
            <person name="Felder M."/>
            <person name="Schilde C."/>
            <person name="Helps N.R."/>
            <person name="Tunggal B."/>
            <person name="Rivero F."/>
            <person name="John U."/>
            <person name="Schleicher M."/>
            <person name="Eichinger L."/>
            <person name="Platzer M."/>
            <person name="Noegel A.A."/>
            <person name="Schaap P."/>
            <person name="Gloeckner G."/>
        </authorList>
    </citation>
    <scope>NUCLEOTIDE SEQUENCE [LARGE SCALE GENOMIC DNA]</scope>
    <source>
        <strain evidence="7">SH3</strain>
    </source>
</reference>
<dbReference type="KEGG" id="dfa:DFA_01307"/>
<feature type="region of interest" description="Disordered" evidence="4">
    <location>
        <begin position="1"/>
        <end position="65"/>
    </location>
</feature>
<dbReference type="PANTHER" id="PTHR43272:SF32">
    <property type="entry name" value="AMP-DEPENDENT SYNTHETASE_LIGASE DOMAIN-CONTAINING PROTEIN"/>
    <property type="match status" value="1"/>
</dbReference>
<organism evidence="6 7">
    <name type="scientific">Cavenderia fasciculata</name>
    <name type="common">Slime mold</name>
    <name type="synonym">Dictyostelium fasciculatum</name>
    <dbReference type="NCBI Taxonomy" id="261658"/>
    <lineage>
        <taxon>Eukaryota</taxon>
        <taxon>Amoebozoa</taxon>
        <taxon>Evosea</taxon>
        <taxon>Eumycetozoa</taxon>
        <taxon>Dictyostelia</taxon>
        <taxon>Acytosteliales</taxon>
        <taxon>Cavenderiaceae</taxon>
        <taxon>Cavenderia</taxon>
    </lineage>
</organism>
<feature type="domain" description="AMP-dependent synthetase/ligase" evidence="5">
    <location>
        <begin position="143"/>
        <end position="623"/>
    </location>
</feature>
<dbReference type="InterPro" id="IPR000873">
    <property type="entry name" value="AMP-dep_synth/lig_dom"/>
</dbReference>
<dbReference type="OrthoDB" id="3633556at2759"/>
<evidence type="ECO:0000256" key="2">
    <source>
        <dbReference type="ARBA" id="ARBA00022832"/>
    </source>
</evidence>
<keyword evidence="7" id="KW-1185">Reference proteome</keyword>
<feature type="region of interest" description="Disordered" evidence="4">
    <location>
        <begin position="278"/>
        <end position="344"/>
    </location>
</feature>
<evidence type="ECO:0000256" key="3">
    <source>
        <dbReference type="ARBA" id="ARBA00023098"/>
    </source>
</evidence>
<sequence length="1109" mass="120102">MSEQETVSTTNTDSSVTTTTNVDPSSTTTTTETSADVIAAPVTTTTNKEENTTSTTSTTDNNNNNTAAAAAAAPAVVAPVPVVAAPVTTTTTNEEPATSSSSTTAPTTTTSAAPKIEAQKHHVDQNGEVSEPIPMPTTIIDALEHTIQRFPHHLAIKVKRNGIWRQWSWMQYRQDIYATAKAFIKLGLTSGGGVNIIGFNSPEWQMCQLGAIWAGGLPTGIYTTSSPEQCEYFASHSEAQFICVENETQLNKYMAIRDKLPNIKAFILMEPFDVRNPTGTANTAATTTTTTTAPATTTTAPASATTIPETTTTTDANGTSTTSTTSTTTTTTNTTTTSTGLPPGVLHWEDFLEQGRNVPDSEIDRISKAITAENLCTLIYTSGTTGMPKGCMMTQRNIAWTCYTVGSVVLHPKTGHRERFISYLPLSHVAEQVVTLYAPLVFGFSVSFADRNALQGTLLDTLLEIKPTIFFGVPRVWEKIQLKIQTTLNQSGGIKKKLVNWAKGKGIEGGYKQQRGEKKPKGYGFARALVFKKLLKGLGLDQCRFFASTAAPISKDTLEFFLSLGITVTEAYGMSELTGPQCISYPRAKTGSVGKTLPGSEVKLNPGDDEICIKGPNVFLGYYKNPEATRETIDEDGWLHTGDIGKIDENGYLFITDRKKELIITAGGENVSPALSEGYLRQIPGVNHAVVVGDRQKYIVCMLTINVEYLPKIGFNVKTLEEAIRDKSFNDYLQAKINEINLRLTQASSIKKYRICPREFADSGTDSELTPTQKLKRKIILAKYDDLIRDMYGDQYTEGTFNQPPPTLQNSFVIAGDVAIPPVDKKVETEQPKKEEQAASAAAAVVPVVIAETVVVEEQKVVDPVADEPVTVTTTTTTTAAVINDTEPAAVIITETVVVEQDPPAVVVEEKKPEEEPVVVGNKAFEESQPQPETVTVIHETVPVTVVENNPTTTEESQSSEKTTIDHPKVEPAAQSDNTTTVNIVAVPVPIMNQDLDQGNTAGEVVAAAEIIKVVEATPVDAKKKEDEPNIINNDKDENGKKDGSTSDDSSDETSSDTTSSDDDSSSSDYSTSSEESSEETDSEEYSTSSEEEKKQQLEKEKEKEKEQK</sequence>
<dbReference type="InterPro" id="IPR042099">
    <property type="entry name" value="ANL_N_sf"/>
</dbReference>
<dbReference type="Proteomes" id="UP000007797">
    <property type="component" value="Unassembled WGS sequence"/>
</dbReference>
<dbReference type="GeneID" id="14872727"/>